<dbReference type="EMBL" id="CP009518">
    <property type="protein sequence ID" value="AKB85646.1"/>
    <property type="molecule type" value="Genomic_DNA"/>
</dbReference>
<gene>
    <name evidence="2" type="ORF">MCMEM_1593</name>
</gene>
<dbReference type="GeneID" id="24894154"/>
<name>A0A0E3SRM6_METMT</name>
<evidence type="ECO:0000256" key="1">
    <source>
        <dbReference type="SAM" id="Coils"/>
    </source>
</evidence>
<accession>A0A0E3SRM6</accession>
<sequence>MVSFKHIGIVAILLIGLAFSGCVGDQTADDEVEVEAEAPTADEILAEEGVGLTDSEIEEIESDLDELEATLSEFDEDENLTIEEV</sequence>
<dbReference type="Proteomes" id="UP000033048">
    <property type="component" value="Chromosome"/>
</dbReference>
<dbReference type="STRING" id="1434104.MCMEM_1593"/>
<feature type="coiled-coil region" evidence="1">
    <location>
        <begin position="50"/>
        <end position="77"/>
    </location>
</feature>
<dbReference type="PROSITE" id="PS51257">
    <property type="entry name" value="PROKAR_LIPOPROTEIN"/>
    <property type="match status" value="1"/>
</dbReference>
<dbReference type="HOGENOM" id="CLU_189623_0_0_2"/>
<keyword evidence="1" id="KW-0175">Coiled coil</keyword>
<dbReference type="RefSeq" id="WP_048205713.1">
    <property type="nucleotide sequence ID" value="NZ_CP009518.1"/>
</dbReference>
<protein>
    <submittedName>
        <fullName evidence="2">Uncharacterized protein</fullName>
    </submittedName>
</protein>
<proteinExistence type="predicted"/>
<evidence type="ECO:0000313" key="3">
    <source>
        <dbReference type="Proteomes" id="UP000033048"/>
    </source>
</evidence>
<dbReference type="KEGG" id="mmet:MCMEM_1593"/>
<reference evidence="2 3" key="1">
    <citation type="submission" date="2014-07" db="EMBL/GenBank/DDBJ databases">
        <title>Methanogenic archaea and the global carbon cycle.</title>
        <authorList>
            <person name="Henriksen J.R."/>
            <person name="Luke J."/>
            <person name="Reinhart S."/>
            <person name="Benedict M.N."/>
            <person name="Youngblut N.D."/>
            <person name="Metcalf M.E."/>
            <person name="Whitaker R.J."/>
            <person name="Metcalf W.W."/>
        </authorList>
    </citation>
    <scope>NUCLEOTIDE SEQUENCE [LARGE SCALE GENOMIC DNA]</scope>
    <source>
        <strain evidence="2 3">MM1</strain>
    </source>
</reference>
<dbReference type="AlphaFoldDB" id="A0A0E3SRM6"/>
<evidence type="ECO:0000313" key="2">
    <source>
        <dbReference type="EMBL" id="AKB85646.1"/>
    </source>
</evidence>
<organism evidence="2 3">
    <name type="scientific">Methanococcoides methylutens MM1</name>
    <dbReference type="NCBI Taxonomy" id="1434104"/>
    <lineage>
        <taxon>Archaea</taxon>
        <taxon>Methanobacteriati</taxon>
        <taxon>Methanobacteriota</taxon>
        <taxon>Stenosarchaea group</taxon>
        <taxon>Methanomicrobia</taxon>
        <taxon>Methanosarcinales</taxon>
        <taxon>Methanosarcinaceae</taxon>
        <taxon>Methanococcoides</taxon>
    </lineage>
</organism>
<keyword evidence="3" id="KW-1185">Reference proteome</keyword>